<dbReference type="PRINTS" id="PR00625">
    <property type="entry name" value="JDOMAIN"/>
</dbReference>
<proteinExistence type="predicted"/>
<comment type="subcellular location">
    <subcellularLocation>
        <location evidence="1">Endoplasmic reticulum membrane</location>
        <topology evidence="1">Single-pass type IV membrane protein</topology>
    </subcellularLocation>
</comment>
<feature type="compositionally biased region" description="Basic residues" evidence="6">
    <location>
        <begin position="1"/>
        <end position="12"/>
    </location>
</feature>
<dbReference type="PhylomeDB" id="A0A0G4EHT3"/>
<evidence type="ECO:0000313" key="9">
    <source>
        <dbReference type="EMBL" id="CEL95543.1"/>
    </source>
</evidence>
<dbReference type="GO" id="GO:0006914">
    <property type="term" value="P:autophagy"/>
    <property type="evidence" value="ECO:0007669"/>
    <property type="project" value="UniProtKB-KW"/>
</dbReference>
<feature type="transmembrane region" description="Helical" evidence="7">
    <location>
        <begin position="757"/>
        <end position="774"/>
    </location>
</feature>
<feature type="transmembrane region" description="Helical" evidence="7">
    <location>
        <begin position="205"/>
        <end position="224"/>
    </location>
</feature>
<evidence type="ECO:0000256" key="1">
    <source>
        <dbReference type="ARBA" id="ARBA00004163"/>
    </source>
</evidence>
<dbReference type="InterPro" id="IPR001623">
    <property type="entry name" value="DnaJ_domain"/>
</dbReference>
<protein>
    <recommendedName>
        <fullName evidence="2">DnaJ homolog subfamily C member 16</fullName>
    </recommendedName>
    <alternativeName>
        <fullName evidence="5">Endoplasmic reticulum DNA J domain-containing protein 8</fullName>
    </alternativeName>
</protein>
<dbReference type="PROSITE" id="PS50076">
    <property type="entry name" value="DNAJ_2"/>
    <property type="match status" value="1"/>
</dbReference>
<dbReference type="Pfam" id="PF00226">
    <property type="entry name" value="DnaJ"/>
    <property type="match status" value="1"/>
</dbReference>
<accession>A0A0G4EHT3</accession>
<gene>
    <name evidence="9" type="ORF">Vbra_11973</name>
</gene>
<dbReference type="InParanoid" id="A0A0G4EHT3"/>
<feature type="compositionally biased region" description="Basic and acidic residues" evidence="6">
    <location>
        <begin position="145"/>
        <end position="177"/>
    </location>
</feature>
<keyword evidence="7" id="KW-0812">Transmembrane</keyword>
<keyword evidence="3" id="KW-0072">Autophagy</keyword>
<feature type="domain" description="J" evidence="8">
    <location>
        <begin position="243"/>
        <end position="308"/>
    </location>
</feature>
<dbReference type="SUPFAM" id="SSF46565">
    <property type="entry name" value="Chaperone J-domain"/>
    <property type="match status" value="1"/>
</dbReference>
<dbReference type="OMA" id="AAPAWYW"/>
<dbReference type="Gene3D" id="3.40.30.10">
    <property type="entry name" value="Glutaredoxin"/>
    <property type="match status" value="1"/>
</dbReference>
<dbReference type="InterPro" id="IPR052448">
    <property type="entry name" value="DnaJ_C16_autophagy_reg"/>
</dbReference>
<reference evidence="9 10" key="1">
    <citation type="submission" date="2014-11" db="EMBL/GenBank/DDBJ databases">
        <authorList>
            <person name="Zhu J."/>
            <person name="Qi W."/>
            <person name="Song R."/>
        </authorList>
    </citation>
    <scope>NUCLEOTIDE SEQUENCE [LARGE SCALE GENOMIC DNA]</scope>
</reference>
<keyword evidence="10" id="KW-1185">Reference proteome</keyword>
<dbReference type="CDD" id="cd06257">
    <property type="entry name" value="DnaJ"/>
    <property type="match status" value="1"/>
</dbReference>
<evidence type="ECO:0000259" key="8">
    <source>
        <dbReference type="PROSITE" id="PS50076"/>
    </source>
</evidence>
<dbReference type="GO" id="GO:0005789">
    <property type="term" value="C:endoplasmic reticulum membrane"/>
    <property type="evidence" value="ECO:0007669"/>
    <property type="project" value="UniProtKB-SubCell"/>
</dbReference>
<dbReference type="PANTHER" id="PTHR44303">
    <property type="entry name" value="DNAJ HOMOLOG SUBFAMILY C MEMBER 16"/>
    <property type="match status" value="1"/>
</dbReference>
<dbReference type="PROSITE" id="PS00636">
    <property type="entry name" value="DNAJ_1"/>
    <property type="match status" value="1"/>
</dbReference>
<evidence type="ECO:0000256" key="6">
    <source>
        <dbReference type="SAM" id="MobiDB-lite"/>
    </source>
</evidence>
<evidence type="ECO:0000256" key="7">
    <source>
        <dbReference type="SAM" id="Phobius"/>
    </source>
</evidence>
<evidence type="ECO:0000256" key="4">
    <source>
        <dbReference type="ARBA" id="ARBA00035002"/>
    </source>
</evidence>
<evidence type="ECO:0000313" key="10">
    <source>
        <dbReference type="Proteomes" id="UP000041254"/>
    </source>
</evidence>
<comment type="function">
    <text evidence="4">Plays an important role in regulating the size of autophagosomes during the formation process.</text>
</comment>
<feature type="compositionally biased region" description="Basic and acidic residues" evidence="6">
    <location>
        <begin position="605"/>
        <end position="620"/>
    </location>
</feature>
<dbReference type="Gene3D" id="1.10.287.110">
    <property type="entry name" value="DnaJ domain"/>
    <property type="match status" value="1"/>
</dbReference>
<dbReference type="VEuPathDB" id="CryptoDB:Vbra_11973"/>
<dbReference type="InterPro" id="IPR013766">
    <property type="entry name" value="Thioredoxin_domain"/>
</dbReference>
<dbReference type="Pfam" id="PF00085">
    <property type="entry name" value="Thioredoxin"/>
    <property type="match status" value="1"/>
</dbReference>
<dbReference type="EMBL" id="CDMY01000228">
    <property type="protein sequence ID" value="CEL95543.1"/>
    <property type="molecule type" value="Genomic_DNA"/>
</dbReference>
<dbReference type="InterPro" id="IPR036249">
    <property type="entry name" value="Thioredoxin-like_sf"/>
</dbReference>
<dbReference type="AlphaFoldDB" id="A0A0G4EHT3"/>
<dbReference type="OrthoDB" id="10250354at2759"/>
<evidence type="ECO:0000256" key="5">
    <source>
        <dbReference type="ARBA" id="ARBA00035043"/>
    </source>
</evidence>
<dbReference type="STRING" id="1169540.A0A0G4EHT3"/>
<name>A0A0G4EHT3_VITBC</name>
<organism evidence="9 10">
    <name type="scientific">Vitrella brassicaformis (strain CCMP3155)</name>
    <dbReference type="NCBI Taxonomy" id="1169540"/>
    <lineage>
        <taxon>Eukaryota</taxon>
        <taxon>Sar</taxon>
        <taxon>Alveolata</taxon>
        <taxon>Colpodellida</taxon>
        <taxon>Vitrellaceae</taxon>
        <taxon>Vitrella</taxon>
    </lineage>
</organism>
<dbReference type="PANTHER" id="PTHR44303:SF2">
    <property type="entry name" value="DNAJ HOMOLOG SUBFAMILY C MEMBER 16"/>
    <property type="match status" value="1"/>
</dbReference>
<evidence type="ECO:0000256" key="2">
    <source>
        <dbReference type="ARBA" id="ARBA00020921"/>
    </source>
</evidence>
<keyword evidence="7" id="KW-0472">Membrane</keyword>
<dbReference type="SMART" id="SM00271">
    <property type="entry name" value="DnaJ"/>
    <property type="match status" value="1"/>
</dbReference>
<feature type="transmembrane region" description="Helical" evidence="7">
    <location>
        <begin position="781"/>
        <end position="801"/>
    </location>
</feature>
<keyword evidence="7" id="KW-1133">Transmembrane helix</keyword>
<dbReference type="Proteomes" id="UP000041254">
    <property type="component" value="Unassembled WGS sequence"/>
</dbReference>
<dbReference type="InterPro" id="IPR036869">
    <property type="entry name" value="J_dom_sf"/>
</dbReference>
<evidence type="ECO:0000256" key="3">
    <source>
        <dbReference type="ARBA" id="ARBA00023006"/>
    </source>
</evidence>
<feature type="compositionally biased region" description="Acidic residues" evidence="6">
    <location>
        <begin position="109"/>
        <end position="130"/>
    </location>
</feature>
<feature type="region of interest" description="Disordered" evidence="6">
    <location>
        <begin position="1"/>
        <end position="177"/>
    </location>
</feature>
<sequence length="810" mass="92569">MASKSARKRRAKKEREGDIAEIDADGLVLGGESDEPESATLQQKKGVFSRMADEDDKGWVVQGGKKGKDSKKNQTASKSKSSSSSARPAGRAVNGSREGQGGSSRRAEEDDYDDEDDWQDDTNESNDTDDALGLQEDPEAAAQRAAEREKAKQARKEREAEKKKAREKVKREKERERAAVKSRRWRQAAFDELSEIKPTTLTQKIFNCGVGFFVLICVCGMFALRFGEENYDIKGMTRSDDVDYYAALEVARSADQSEIKRSYRKLSLRWHPDKNPNCQACLERFREISKAYEILGDEEKRRLYDEVAGEYDAIPSSTTTLTAETYSRLVLESNDVWIIQLYSDFEGLCREFSPVWEETAFQLGRYLKFGRLNVNREKKAMKLLPLKPGVLPTTFIYARGTRPEIYSRVMRPTVESLKMFLIENFPNPVQMLRDHKSLLRFLSADTTAQGVAKLLLITSRPQPSLLMKAASHKWQSIFMFGQASPHALGSFMKDWHIARDQPTLLVFPEFVAPGEPPSPIGRLAMAKRSNEEKLFTALLSMHQYVTPYVHRHNADLLCRSNPLHRVYCLVLINVLHESEYKEGPGNDTMTVETLHQHLDESKRVYHEDNAHLLEKPRGERGEEEASGDGDGDHIEGDSEDEELVEIQTVRLSTIPTGPFSLSDVPPTWKMERFMHFWRDNLSEASTFLLDLDGQRFAKLSNKTQVYENLYQNLQDELLMFERLPDRCEAQHFTTHCLYNPRESFLEDLYRSIRMAKWWQLLLIPLGIAAVYLVISYLGAYGVFMFLFFAPFLISALSTPFWSQIKTLLGL</sequence>
<dbReference type="InterPro" id="IPR018253">
    <property type="entry name" value="DnaJ_domain_CS"/>
</dbReference>
<feature type="region of interest" description="Disordered" evidence="6">
    <location>
        <begin position="605"/>
        <end position="640"/>
    </location>
</feature>
<dbReference type="SUPFAM" id="SSF52833">
    <property type="entry name" value="Thioredoxin-like"/>
    <property type="match status" value="1"/>
</dbReference>